<dbReference type="OrthoDB" id="2680660at2759"/>
<gene>
    <name evidence="1" type="ORF">CY34DRAFT_86363</name>
</gene>
<dbReference type="AlphaFoldDB" id="A0A0D0ASA8"/>
<proteinExistence type="predicted"/>
<protein>
    <submittedName>
        <fullName evidence="1">Uncharacterized protein</fullName>
    </submittedName>
</protein>
<reference evidence="2" key="2">
    <citation type="submission" date="2015-01" db="EMBL/GenBank/DDBJ databases">
        <title>Evolutionary Origins and Diversification of the Mycorrhizal Mutualists.</title>
        <authorList>
            <consortium name="DOE Joint Genome Institute"/>
            <consortium name="Mycorrhizal Genomics Consortium"/>
            <person name="Kohler A."/>
            <person name="Kuo A."/>
            <person name="Nagy L.G."/>
            <person name="Floudas D."/>
            <person name="Copeland A."/>
            <person name="Barry K.W."/>
            <person name="Cichocki N."/>
            <person name="Veneault-Fourrey C."/>
            <person name="LaButti K."/>
            <person name="Lindquist E.A."/>
            <person name="Lipzen A."/>
            <person name="Lundell T."/>
            <person name="Morin E."/>
            <person name="Murat C."/>
            <person name="Riley R."/>
            <person name="Ohm R."/>
            <person name="Sun H."/>
            <person name="Tunlid A."/>
            <person name="Henrissat B."/>
            <person name="Grigoriev I.V."/>
            <person name="Hibbett D.S."/>
            <person name="Martin F."/>
        </authorList>
    </citation>
    <scope>NUCLEOTIDE SEQUENCE [LARGE SCALE GENOMIC DNA]</scope>
    <source>
        <strain evidence="2">UH-Slu-Lm8-n1</strain>
    </source>
</reference>
<sequence length="202" mass="22331">GANKYLGISDIEGVESCMNPTSLPDIAVSSDLVADTTSVEEEPELDEDVLTLEEALTHDIAFGSPNIDHTHHTISSTSHPDTPALVSSPGINPDDYLLVHGKFIHKEMICRQVLNKHFIAKSLNRQERVYSTGFIKVNCRCELPGRSITGSDTFIIGDIFLTIVRINLMLTIALVHSSSIEHITNLDGSPYKLKQELCHIRR</sequence>
<dbReference type="HOGENOM" id="CLU_1357577_0_0_1"/>
<evidence type="ECO:0000313" key="2">
    <source>
        <dbReference type="Proteomes" id="UP000054485"/>
    </source>
</evidence>
<keyword evidence="2" id="KW-1185">Reference proteome</keyword>
<name>A0A0D0ASA8_9AGAM</name>
<accession>A0A0D0ASA8</accession>
<dbReference type="EMBL" id="KN835285">
    <property type="protein sequence ID" value="KIK40924.1"/>
    <property type="molecule type" value="Genomic_DNA"/>
</dbReference>
<reference evidence="1 2" key="1">
    <citation type="submission" date="2014-04" db="EMBL/GenBank/DDBJ databases">
        <authorList>
            <consortium name="DOE Joint Genome Institute"/>
            <person name="Kuo A."/>
            <person name="Ruytinx J."/>
            <person name="Rineau F."/>
            <person name="Colpaert J."/>
            <person name="Kohler A."/>
            <person name="Nagy L.G."/>
            <person name="Floudas D."/>
            <person name="Copeland A."/>
            <person name="Barry K.W."/>
            <person name="Cichocki N."/>
            <person name="Veneault-Fourrey C."/>
            <person name="LaButti K."/>
            <person name="Lindquist E.A."/>
            <person name="Lipzen A."/>
            <person name="Lundell T."/>
            <person name="Morin E."/>
            <person name="Murat C."/>
            <person name="Sun H."/>
            <person name="Tunlid A."/>
            <person name="Henrissat B."/>
            <person name="Grigoriev I.V."/>
            <person name="Hibbett D.S."/>
            <person name="Martin F."/>
            <person name="Nordberg H.P."/>
            <person name="Cantor M.N."/>
            <person name="Hua S.X."/>
        </authorList>
    </citation>
    <scope>NUCLEOTIDE SEQUENCE [LARGE SCALE GENOMIC DNA]</scope>
    <source>
        <strain evidence="1 2">UH-Slu-Lm8-n1</strain>
    </source>
</reference>
<feature type="non-terminal residue" evidence="1">
    <location>
        <position position="1"/>
    </location>
</feature>
<dbReference type="Proteomes" id="UP000054485">
    <property type="component" value="Unassembled WGS sequence"/>
</dbReference>
<evidence type="ECO:0000313" key="1">
    <source>
        <dbReference type="EMBL" id="KIK40924.1"/>
    </source>
</evidence>
<dbReference type="InParanoid" id="A0A0D0ASA8"/>
<organism evidence="1 2">
    <name type="scientific">Suillus luteus UH-Slu-Lm8-n1</name>
    <dbReference type="NCBI Taxonomy" id="930992"/>
    <lineage>
        <taxon>Eukaryota</taxon>
        <taxon>Fungi</taxon>
        <taxon>Dikarya</taxon>
        <taxon>Basidiomycota</taxon>
        <taxon>Agaricomycotina</taxon>
        <taxon>Agaricomycetes</taxon>
        <taxon>Agaricomycetidae</taxon>
        <taxon>Boletales</taxon>
        <taxon>Suillineae</taxon>
        <taxon>Suillaceae</taxon>
        <taxon>Suillus</taxon>
    </lineage>
</organism>